<proteinExistence type="predicted"/>
<protein>
    <submittedName>
        <fullName evidence="1">Uncharacterized protein</fullName>
    </submittedName>
</protein>
<keyword evidence="2" id="KW-1185">Reference proteome</keyword>
<gene>
    <name evidence="1" type="ORF">PHPALM_18137</name>
</gene>
<sequence>MKPDKINLVANYARQTIRLHDVFVSSPLSTEVLRAYALNETSQFTRKFVLDTAKFGPASPNCVSGSDMDLTHTPSCDSVGECTLKQLMEMPDFKNTMIQGLSSAKIRVTEAVKRIDHLNVDHRPAMEYRAIA</sequence>
<accession>A0A2P4XKH4</accession>
<organism evidence="1 2">
    <name type="scientific">Phytophthora palmivora</name>
    <dbReference type="NCBI Taxonomy" id="4796"/>
    <lineage>
        <taxon>Eukaryota</taxon>
        <taxon>Sar</taxon>
        <taxon>Stramenopiles</taxon>
        <taxon>Oomycota</taxon>
        <taxon>Peronosporomycetes</taxon>
        <taxon>Peronosporales</taxon>
        <taxon>Peronosporaceae</taxon>
        <taxon>Phytophthora</taxon>
    </lineage>
</organism>
<comment type="caution">
    <text evidence="1">The sequence shown here is derived from an EMBL/GenBank/DDBJ whole genome shotgun (WGS) entry which is preliminary data.</text>
</comment>
<reference evidence="1 2" key="1">
    <citation type="journal article" date="2017" name="Genome Biol. Evol.">
        <title>Phytophthora megakarya and P. palmivora, closely related causal agents of cacao black pod rot, underwent increases in genome sizes and gene numbers by different mechanisms.</title>
        <authorList>
            <person name="Ali S.S."/>
            <person name="Shao J."/>
            <person name="Lary D.J."/>
            <person name="Kronmiller B."/>
            <person name="Shen D."/>
            <person name="Strem M.D."/>
            <person name="Amoako-Attah I."/>
            <person name="Akrofi A.Y."/>
            <person name="Begoude B.A."/>
            <person name="Ten Hoopen G.M."/>
            <person name="Coulibaly K."/>
            <person name="Kebe B.I."/>
            <person name="Melnick R.L."/>
            <person name="Guiltinan M.J."/>
            <person name="Tyler B.M."/>
            <person name="Meinhardt L.W."/>
            <person name="Bailey B.A."/>
        </authorList>
    </citation>
    <scope>NUCLEOTIDE SEQUENCE [LARGE SCALE GENOMIC DNA]</scope>
    <source>
        <strain evidence="2">sbr112.9</strain>
    </source>
</reference>
<dbReference type="EMBL" id="NCKW01009764">
    <property type="protein sequence ID" value="POM66061.1"/>
    <property type="molecule type" value="Genomic_DNA"/>
</dbReference>
<evidence type="ECO:0000313" key="1">
    <source>
        <dbReference type="EMBL" id="POM66061.1"/>
    </source>
</evidence>
<dbReference type="OrthoDB" id="128378at2759"/>
<dbReference type="Proteomes" id="UP000237271">
    <property type="component" value="Unassembled WGS sequence"/>
</dbReference>
<evidence type="ECO:0000313" key="2">
    <source>
        <dbReference type="Proteomes" id="UP000237271"/>
    </source>
</evidence>
<dbReference type="AlphaFoldDB" id="A0A2P4XKH4"/>
<name>A0A2P4XKH4_9STRA</name>